<reference evidence="3 4" key="1">
    <citation type="submission" date="2016-10" db="EMBL/GenBank/DDBJ databases">
        <authorList>
            <person name="de Groot N.N."/>
        </authorList>
    </citation>
    <scope>NUCLEOTIDE SEQUENCE [LARGE SCALE GENOMIC DNA]</scope>
    <source>
        <strain evidence="3 4">ATCC 35958</strain>
    </source>
</reference>
<protein>
    <submittedName>
        <fullName evidence="3">DNA-binding transcriptional regulator, XRE-family HTH domain</fullName>
    </submittedName>
</protein>
<keyword evidence="1 3" id="KW-0238">DNA-binding</keyword>
<dbReference type="Gene3D" id="1.10.260.40">
    <property type="entry name" value="lambda repressor-like DNA-binding domains"/>
    <property type="match status" value="1"/>
</dbReference>
<dbReference type="Proteomes" id="UP000199766">
    <property type="component" value="Unassembled WGS sequence"/>
</dbReference>
<dbReference type="RefSeq" id="WP_177172933.1">
    <property type="nucleotide sequence ID" value="NZ_FOGD01000020.1"/>
</dbReference>
<evidence type="ECO:0000259" key="2">
    <source>
        <dbReference type="PROSITE" id="PS50943"/>
    </source>
</evidence>
<keyword evidence="4" id="KW-1185">Reference proteome</keyword>
<dbReference type="GO" id="GO:0003700">
    <property type="term" value="F:DNA-binding transcription factor activity"/>
    <property type="evidence" value="ECO:0007669"/>
    <property type="project" value="TreeGrafter"/>
</dbReference>
<evidence type="ECO:0000313" key="3">
    <source>
        <dbReference type="EMBL" id="SER86343.1"/>
    </source>
</evidence>
<dbReference type="AlphaFoldDB" id="A0A1H9SPK4"/>
<dbReference type="STRING" id="180197.SAMN02982919_03181"/>
<dbReference type="PROSITE" id="PS50943">
    <property type="entry name" value="HTH_CROC1"/>
    <property type="match status" value="1"/>
</dbReference>
<name>A0A1H9SPK4_9BURK</name>
<organism evidence="3 4">
    <name type="scientific">Giesbergeria anulus</name>
    <dbReference type="NCBI Taxonomy" id="180197"/>
    <lineage>
        <taxon>Bacteria</taxon>
        <taxon>Pseudomonadati</taxon>
        <taxon>Pseudomonadota</taxon>
        <taxon>Betaproteobacteria</taxon>
        <taxon>Burkholderiales</taxon>
        <taxon>Comamonadaceae</taxon>
        <taxon>Giesbergeria</taxon>
    </lineage>
</organism>
<dbReference type="CDD" id="cd00093">
    <property type="entry name" value="HTH_XRE"/>
    <property type="match status" value="1"/>
</dbReference>
<evidence type="ECO:0000313" key="4">
    <source>
        <dbReference type="Proteomes" id="UP000199766"/>
    </source>
</evidence>
<gene>
    <name evidence="3" type="ORF">SAMN02982919_03181</name>
</gene>
<dbReference type="EMBL" id="FOGD01000020">
    <property type="protein sequence ID" value="SER86343.1"/>
    <property type="molecule type" value="Genomic_DNA"/>
</dbReference>
<feature type="domain" description="HTH cro/C1-type" evidence="2">
    <location>
        <begin position="11"/>
        <end position="65"/>
    </location>
</feature>
<dbReference type="Pfam" id="PF01381">
    <property type="entry name" value="HTH_3"/>
    <property type="match status" value="1"/>
</dbReference>
<dbReference type="GO" id="GO:0003677">
    <property type="term" value="F:DNA binding"/>
    <property type="evidence" value="ECO:0007669"/>
    <property type="project" value="UniProtKB-KW"/>
</dbReference>
<dbReference type="SUPFAM" id="SSF47413">
    <property type="entry name" value="lambda repressor-like DNA-binding domains"/>
    <property type="match status" value="1"/>
</dbReference>
<dbReference type="SMART" id="SM00530">
    <property type="entry name" value="HTH_XRE"/>
    <property type="match status" value="1"/>
</dbReference>
<accession>A0A1H9SPK4</accession>
<dbReference type="PANTHER" id="PTHR46797:SF1">
    <property type="entry name" value="METHYLPHOSPHONATE SYNTHASE"/>
    <property type="match status" value="1"/>
</dbReference>
<proteinExistence type="predicted"/>
<sequence>MNPQQAFALVLRQERLNRGLTQSDLASLAGVTSRYIRNLEAGRSSPTLDTLFGLACALDTKAHHIVANVEEKVDATDIRNSD</sequence>
<dbReference type="PANTHER" id="PTHR46797">
    <property type="entry name" value="HTH-TYPE TRANSCRIPTIONAL REGULATOR"/>
    <property type="match status" value="1"/>
</dbReference>
<evidence type="ECO:0000256" key="1">
    <source>
        <dbReference type="ARBA" id="ARBA00023125"/>
    </source>
</evidence>
<dbReference type="GO" id="GO:0005829">
    <property type="term" value="C:cytosol"/>
    <property type="evidence" value="ECO:0007669"/>
    <property type="project" value="TreeGrafter"/>
</dbReference>
<dbReference type="InterPro" id="IPR010982">
    <property type="entry name" value="Lambda_DNA-bd_dom_sf"/>
</dbReference>
<dbReference type="InterPro" id="IPR050807">
    <property type="entry name" value="TransReg_Diox_bact_type"/>
</dbReference>
<dbReference type="InterPro" id="IPR001387">
    <property type="entry name" value="Cro/C1-type_HTH"/>
</dbReference>